<evidence type="ECO:0008006" key="7">
    <source>
        <dbReference type="Google" id="ProtNLM"/>
    </source>
</evidence>
<dbReference type="AlphaFoldDB" id="E4YJH3"/>
<reference evidence="6" key="1">
    <citation type="journal article" date="2010" name="Science">
        <title>Plasticity of animal genome architecture unmasked by rapid evolution of a pelagic tunicate.</title>
        <authorList>
            <person name="Denoeud F."/>
            <person name="Henriet S."/>
            <person name="Mungpakdee S."/>
            <person name="Aury J.M."/>
            <person name="Da Silva C."/>
            <person name="Brinkmann H."/>
            <person name="Mikhaleva J."/>
            <person name="Olsen L.C."/>
            <person name="Jubin C."/>
            <person name="Canestro C."/>
            <person name="Bouquet J.M."/>
            <person name="Danks G."/>
            <person name="Poulain J."/>
            <person name="Campsteijn C."/>
            <person name="Adamski M."/>
            <person name="Cross I."/>
            <person name="Yadetie F."/>
            <person name="Muffato M."/>
            <person name="Louis A."/>
            <person name="Butcher S."/>
            <person name="Tsagkogeorga G."/>
            <person name="Konrad A."/>
            <person name="Singh S."/>
            <person name="Jensen M.F."/>
            <person name="Cong E.H."/>
            <person name="Eikeseth-Otteraa H."/>
            <person name="Noel B."/>
            <person name="Anthouard V."/>
            <person name="Porcel B.M."/>
            <person name="Kachouri-Lafond R."/>
            <person name="Nishino A."/>
            <person name="Ugolini M."/>
            <person name="Chourrout P."/>
            <person name="Nishida H."/>
            <person name="Aasland R."/>
            <person name="Huzurbazar S."/>
            <person name="Westhof E."/>
            <person name="Delsuc F."/>
            <person name="Lehrach H."/>
            <person name="Reinhardt R."/>
            <person name="Weissenbach J."/>
            <person name="Roy S.W."/>
            <person name="Artiguenave F."/>
            <person name="Postlethwait J.H."/>
            <person name="Manak J.R."/>
            <person name="Thompson E.M."/>
            <person name="Jaillon O."/>
            <person name="Du Pasquier L."/>
            <person name="Boudinot P."/>
            <person name="Liberles D.A."/>
            <person name="Volff J.N."/>
            <person name="Philippe H."/>
            <person name="Lenhard B."/>
            <person name="Roest Crollius H."/>
            <person name="Wincker P."/>
            <person name="Chourrout D."/>
        </authorList>
    </citation>
    <scope>NUCLEOTIDE SEQUENCE [LARGE SCALE GENOMIC DNA]</scope>
</reference>
<feature type="transmembrane region" description="Helical" evidence="5">
    <location>
        <begin position="73"/>
        <end position="95"/>
    </location>
</feature>
<evidence type="ECO:0000256" key="2">
    <source>
        <dbReference type="ARBA" id="ARBA00022692"/>
    </source>
</evidence>
<dbReference type="PANTHER" id="PTHR28668">
    <property type="entry name" value="TRANSMEMBRANE PROTEIN 234"/>
    <property type="match status" value="1"/>
</dbReference>
<evidence type="ECO:0000256" key="1">
    <source>
        <dbReference type="ARBA" id="ARBA00004141"/>
    </source>
</evidence>
<gene>
    <name evidence="6" type="ORF">GSOID_T00027462001</name>
</gene>
<proteinExistence type="predicted"/>
<name>E4YJH3_OIKDI</name>
<dbReference type="Pfam" id="PF10639">
    <property type="entry name" value="TMEM234"/>
    <property type="match status" value="1"/>
</dbReference>
<evidence type="ECO:0000256" key="3">
    <source>
        <dbReference type="ARBA" id="ARBA00022989"/>
    </source>
</evidence>
<keyword evidence="4 5" id="KW-0472">Membrane</keyword>
<comment type="subcellular location">
    <subcellularLocation>
        <location evidence="1">Membrane</location>
        <topology evidence="1">Multi-pass membrane protein</topology>
    </subcellularLocation>
</comment>
<dbReference type="GO" id="GO:0016020">
    <property type="term" value="C:membrane"/>
    <property type="evidence" value="ECO:0007669"/>
    <property type="project" value="UniProtKB-SubCell"/>
</dbReference>
<dbReference type="Proteomes" id="UP000011014">
    <property type="component" value="Unassembled WGS sequence"/>
</dbReference>
<dbReference type="InterPro" id="IPR018908">
    <property type="entry name" value="TMEM234"/>
</dbReference>
<keyword evidence="2 5" id="KW-0812">Transmembrane</keyword>
<feature type="transmembrane region" description="Helical" evidence="5">
    <location>
        <begin position="38"/>
        <end position="61"/>
    </location>
</feature>
<evidence type="ECO:0000313" key="6">
    <source>
        <dbReference type="EMBL" id="CBY35634.1"/>
    </source>
</evidence>
<protein>
    <recommendedName>
        <fullName evidence="7">Transmembrane protein 234</fullName>
    </recommendedName>
</protein>
<dbReference type="EMBL" id="FN654656">
    <property type="protein sequence ID" value="CBY35634.1"/>
    <property type="molecule type" value="Genomic_DNA"/>
</dbReference>
<accession>E4YJH3</accession>
<keyword evidence="3 5" id="KW-1133">Transmembrane helix</keyword>
<evidence type="ECO:0000256" key="4">
    <source>
        <dbReference type="ARBA" id="ARBA00023136"/>
    </source>
</evidence>
<sequence>MWQLIVVSLFWGITNPFLKSGGSKLDEKMGIMQRTISLYSNLSFFIPFVVNQCGSLIYYYSLGLFPISLAIPLVNSCTLFLTLSGLQLFYFSYIISDL</sequence>
<evidence type="ECO:0000256" key="5">
    <source>
        <dbReference type="SAM" id="Phobius"/>
    </source>
</evidence>
<dbReference type="PANTHER" id="PTHR28668:SF1">
    <property type="entry name" value="TRANSMEMBRANE PROTEIN 234"/>
    <property type="match status" value="1"/>
</dbReference>
<organism evidence="6">
    <name type="scientific">Oikopleura dioica</name>
    <name type="common">Tunicate</name>
    <dbReference type="NCBI Taxonomy" id="34765"/>
    <lineage>
        <taxon>Eukaryota</taxon>
        <taxon>Metazoa</taxon>
        <taxon>Chordata</taxon>
        <taxon>Tunicata</taxon>
        <taxon>Appendicularia</taxon>
        <taxon>Copelata</taxon>
        <taxon>Oikopleuridae</taxon>
        <taxon>Oikopleura</taxon>
    </lineage>
</organism>